<dbReference type="Gene3D" id="3.10.450.620">
    <property type="entry name" value="JHP933, nucleotidyltransferase-like core domain"/>
    <property type="match status" value="1"/>
</dbReference>
<gene>
    <name evidence="2" type="ORF">SMC1_10105</name>
</gene>
<keyword evidence="1" id="KW-1133">Transmembrane helix</keyword>
<reference evidence="2 3" key="1">
    <citation type="submission" date="2018-09" db="EMBL/GenBank/DDBJ databases">
        <title>Discovery and Ecogenomic Context for Candidatus Cryosericales, a Global Caldiserica Order Active in Thawing Permafrost.</title>
        <authorList>
            <person name="Martinez M.A."/>
            <person name="Woodcroft B.J."/>
            <person name="Ignacio Espinoza J.C."/>
            <person name="Zayed A."/>
            <person name="Singleton C.M."/>
            <person name="Boyd J."/>
            <person name="Li Y.-F."/>
            <person name="Purvine S."/>
            <person name="Maughan H."/>
            <person name="Hodgkins S.B."/>
            <person name="Anderson D."/>
            <person name="Sederholm M."/>
            <person name="Temperton B."/>
            <person name="Saleska S.R."/>
            <person name="Tyson G.W."/>
            <person name="Rich V.I."/>
        </authorList>
    </citation>
    <scope>NUCLEOTIDE SEQUENCE [LARGE SCALE GENOMIC DNA]</scope>
    <source>
        <strain evidence="2 3">SMC1</strain>
    </source>
</reference>
<dbReference type="RefSeq" id="WP_119086639.1">
    <property type="nucleotide sequence ID" value="NZ_QXIY01000052.1"/>
</dbReference>
<evidence type="ECO:0000313" key="2">
    <source>
        <dbReference type="EMBL" id="RIE15491.1"/>
    </source>
</evidence>
<dbReference type="EMBL" id="QXIY01000052">
    <property type="protein sequence ID" value="RIE15491.1"/>
    <property type="molecule type" value="Genomic_DNA"/>
</dbReference>
<evidence type="ECO:0008006" key="4">
    <source>
        <dbReference type="Google" id="ProtNLM"/>
    </source>
</evidence>
<evidence type="ECO:0000313" key="3">
    <source>
        <dbReference type="Proteomes" id="UP000266113"/>
    </source>
</evidence>
<organism evidence="2 3">
    <name type="scientific">Candidatus Cryosericum septentrionale</name>
    <dbReference type="NCBI Taxonomy" id="2290913"/>
    <lineage>
        <taxon>Bacteria</taxon>
        <taxon>Pseudomonadati</taxon>
        <taxon>Caldisericota/Cryosericota group</taxon>
        <taxon>Candidatus Cryosericota</taxon>
        <taxon>Candidatus Cryosericia</taxon>
        <taxon>Candidatus Cryosericales</taxon>
        <taxon>Candidatus Cryosericaceae</taxon>
        <taxon>Candidatus Cryosericum</taxon>
    </lineage>
</organism>
<keyword evidence="1" id="KW-0472">Membrane</keyword>
<protein>
    <recommendedName>
        <fullName evidence="4">Nucleotidyl transferase AbiEii/AbiGii toxin family protein</fullName>
    </recommendedName>
</protein>
<proteinExistence type="predicted"/>
<name>A0A398DYM9_9BACT</name>
<dbReference type="Proteomes" id="UP000266113">
    <property type="component" value="Unassembled WGS sequence"/>
</dbReference>
<feature type="transmembrane region" description="Helical" evidence="1">
    <location>
        <begin position="34"/>
        <end position="55"/>
    </location>
</feature>
<comment type="caution">
    <text evidence="2">The sequence shown here is derived from an EMBL/GenBank/DDBJ whole genome shotgun (WGS) entry which is preliminary data.</text>
</comment>
<dbReference type="AlphaFoldDB" id="A0A398DYM9"/>
<keyword evidence="3" id="KW-1185">Reference proteome</keyword>
<evidence type="ECO:0000256" key="1">
    <source>
        <dbReference type="SAM" id="Phobius"/>
    </source>
</evidence>
<dbReference type="Pfam" id="PF08843">
    <property type="entry name" value="AbiEii"/>
    <property type="match status" value="1"/>
</dbReference>
<sequence>MLEPSVVYQAYHDSAPVWRTSILREYLQLKTLQYIYGTTYGASLVFMGGTAIHLFTGSSRFSEDLDFDNRGVSASGFRTLAGDVAHRFALEDVACDVVVKEHQGMTAVFRFTDMLQRWGLTGHRDSVLRIKVDTQPQNLDIAPERRILSRLDVFVPVLLTPAPVLLAQKFTALLHRPRTMGRDLYDISWLLGQTKPDYAYLAGKAGIPDVAHLRQVVLDKLATLDIAALRTDVLPFLPGPGEADRITLFAELIRTAPL</sequence>
<keyword evidence="1" id="KW-0812">Transmembrane</keyword>
<accession>A0A398DYM9</accession>
<dbReference type="OrthoDB" id="9780929at2"/>
<dbReference type="InterPro" id="IPR014942">
    <property type="entry name" value="AbiEii"/>
</dbReference>